<evidence type="ECO:0000256" key="4">
    <source>
        <dbReference type="ARBA" id="ARBA00022596"/>
    </source>
</evidence>
<dbReference type="GO" id="GO:0046872">
    <property type="term" value="F:metal ion binding"/>
    <property type="evidence" value="ECO:0007669"/>
    <property type="project" value="UniProtKB-UniRule"/>
</dbReference>
<comment type="catalytic activity">
    <reaction evidence="9 10">
        <text>beta-D-fructose 6-phosphate = dihydroxyacetone + D-glyceraldehyde 3-phosphate</text>
        <dbReference type="Rhea" id="RHEA:28002"/>
        <dbReference type="ChEBI" id="CHEBI:16016"/>
        <dbReference type="ChEBI" id="CHEBI:57634"/>
        <dbReference type="ChEBI" id="CHEBI:59776"/>
    </reaction>
</comment>
<comment type="function">
    <text evidence="8 10">Metal-dependent phosphatase that shows phosphatase activity against several substrates, including fructose-1-phosphate and fructose-6-phosphate. Its preference for fructose-1-phosphate, a strong glycating agent that causes DNA damage rather than a canonical yeast metabolite, suggests a damage-control function in hexose phosphate metabolism. Has also been shown to have O-methyltransferase activity that methylates glutamate residues of target proteins to form gamma-glutamyl methyl ester residues. Possibly methylates PCNA, suggesting it is involved in the DNA damage response.</text>
</comment>
<dbReference type="EC" id="2.1.1.-" evidence="10"/>
<keyword evidence="10" id="KW-0489">Methyltransferase</keyword>
<evidence type="ECO:0000256" key="5">
    <source>
        <dbReference type="ARBA" id="ARBA00022723"/>
    </source>
</evidence>
<keyword evidence="7 10" id="KW-0464">Manganese</keyword>
<dbReference type="PANTHER" id="PTHR12260">
    <property type="entry name" value="DAMAGE-CONTROL PHOSPHATASE ARMT1"/>
    <property type="match status" value="1"/>
</dbReference>
<evidence type="ECO:0000256" key="1">
    <source>
        <dbReference type="ARBA" id="ARBA00000807"/>
    </source>
</evidence>
<evidence type="ECO:0000256" key="8">
    <source>
        <dbReference type="ARBA" id="ARBA00045980"/>
    </source>
</evidence>
<accession>A0A6J2TJF8</accession>
<comment type="similarity">
    <text evidence="3 10">Belongs to the damage-control phosphatase family. Sugar phosphate phosphatase III subfamily.</text>
</comment>
<gene>
    <name evidence="13" type="primary">LOC115624559</name>
</gene>
<dbReference type="Proteomes" id="UP000504634">
    <property type="component" value="Unplaced"/>
</dbReference>
<sequence length="466" mass="54249">MFAHAEDFSIRSGDFTDSSSASTMYSISPELALESAFCENNNIIDEETPWNEELSAHYKRSSAYYTMRENAPSLLRDLVQWLKQNEKPLMKRYGDYARYDLRRILWSLDILRDDLTNNKPFKLFHGKEPDTENWNKFLSSLPDDRNQWFTSVWLHAQCYLYRRISTIFKRTETLCHFDYFSHSKMTATRQLVYVMLGILKATRNMDFSHNDFEVLLKLSVWGNRCDLSIQHNPPEDNIMTRISGFDSDLLLDQSDDILRVLKEARSPVFVDIVCDNAGYELFTDLILGEYLFEAGLARQVRYHVKAIPSFVSDATVNDFRWTLRYLRTHAISELAAFGNKIHGFMKDKFFVLSDLSHFWTSPHSCSSMRKVLPCLYVRLSQSALVIFKGDEHFRRLLGDINPHPAESFVKCLKGFLPTSICSLRVIKSNIFCGMQDYTMSFIREEDSRWMLTGEKAVIQLAEKISP</sequence>
<organism evidence="12 13">
    <name type="scientific">Drosophila lebanonensis</name>
    <name type="common">Fruit fly</name>
    <name type="synonym">Scaptodrosophila lebanonensis</name>
    <dbReference type="NCBI Taxonomy" id="7225"/>
    <lineage>
        <taxon>Eukaryota</taxon>
        <taxon>Metazoa</taxon>
        <taxon>Ecdysozoa</taxon>
        <taxon>Arthropoda</taxon>
        <taxon>Hexapoda</taxon>
        <taxon>Insecta</taxon>
        <taxon>Pterygota</taxon>
        <taxon>Neoptera</taxon>
        <taxon>Endopterygota</taxon>
        <taxon>Diptera</taxon>
        <taxon>Brachycera</taxon>
        <taxon>Muscomorpha</taxon>
        <taxon>Ephydroidea</taxon>
        <taxon>Drosophilidae</taxon>
        <taxon>Scaptodrosophila</taxon>
    </lineage>
</organism>
<dbReference type="GO" id="GO:0032259">
    <property type="term" value="P:methylation"/>
    <property type="evidence" value="ECO:0007669"/>
    <property type="project" value="UniProtKB-KW"/>
</dbReference>
<dbReference type="Gene3D" id="3.40.50.10880">
    <property type="entry name" value="Uncharacterised protein PF01937, DUF89, domain 3"/>
    <property type="match status" value="1"/>
</dbReference>
<evidence type="ECO:0000256" key="3">
    <source>
        <dbReference type="ARBA" id="ARBA00009519"/>
    </source>
</evidence>
<dbReference type="GO" id="GO:0051998">
    <property type="term" value="F:protein carboxyl O-methyltransferase activity"/>
    <property type="evidence" value="ECO:0007669"/>
    <property type="project" value="UniProtKB-UniRule"/>
</dbReference>
<dbReference type="OrthoDB" id="541375at2759"/>
<dbReference type="GO" id="GO:0016791">
    <property type="term" value="F:phosphatase activity"/>
    <property type="evidence" value="ECO:0007669"/>
    <property type="project" value="TreeGrafter"/>
</dbReference>
<dbReference type="GO" id="GO:0006974">
    <property type="term" value="P:DNA damage response"/>
    <property type="evidence" value="ECO:0007669"/>
    <property type="project" value="TreeGrafter"/>
</dbReference>
<evidence type="ECO:0000256" key="6">
    <source>
        <dbReference type="ARBA" id="ARBA00022801"/>
    </source>
</evidence>
<keyword evidence="10" id="KW-0808">Transferase</keyword>
<dbReference type="RefSeq" id="XP_030375147.1">
    <property type="nucleotide sequence ID" value="XM_030519287.1"/>
</dbReference>
<dbReference type="SUPFAM" id="SSF111321">
    <property type="entry name" value="AF1104-like"/>
    <property type="match status" value="1"/>
</dbReference>
<evidence type="ECO:0000256" key="9">
    <source>
        <dbReference type="ARBA" id="ARBA00048809"/>
    </source>
</evidence>
<comment type="catalytic activity">
    <reaction evidence="2 10">
        <text>beta-D-fructose 1-phosphate + H2O = D-fructose + phosphate</text>
        <dbReference type="Rhea" id="RHEA:35603"/>
        <dbReference type="ChEBI" id="CHEBI:15377"/>
        <dbReference type="ChEBI" id="CHEBI:37721"/>
        <dbReference type="ChEBI" id="CHEBI:43474"/>
        <dbReference type="ChEBI" id="CHEBI:138881"/>
    </reaction>
</comment>
<evidence type="ECO:0000313" key="12">
    <source>
        <dbReference type="Proteomes" id="UP000504634"/>
    </source>
</evidence>
<comment type="catalytic activity">
    <reaction evidence="1 10">
        <text>L-glutamyl-[protein] + S-adenosyl-L-methionine = [protein]-L-glutamate 5-O-methyl ester + S-adenosyl-L-homocysteine</text>
        <dbReference type="Rhea" id="RHEA:24452"/>
        <dbReference type="Rhea" id="RHEA-COMP:10208"/>
        <dbReference type="Rhea" id="RHEA-COMP:10311"/>
        <dbReference type="ChEBI" id="CHEBI:29973"/>
        <dbReference type="ChEBI" id="CHEBI:57856"/>
        <dbReference type="ChEBI" id="CHEBI:59789"/>
        <dbReference type="ChEBI" id="CHEBI:82795"/>
    </reaction>
</comment>
<dbReference type="GO" id="GO:0005634">
    <property type="term" value="C:nucleus"/>
    <property type="evidence" value="ECO:0007669"/>
    <property type="project" value="TreeGrafter"/>
</dbReference>
<protein>
    <recommendedName>
        <fullName evidence="10">Sugar phosphate phosphatase</fullName>
        <ecNumber evidence="10">2.1.1.-</ecNumber>
        <ecNumber evidence="10">3.1.3.-</ecNumber>
    </recommendedName>
</protein>
<proteinExistence type="inferred from homology"/>
<reference evidence="13" key="1">
    <citation type="submission" date="2025-08" db="UniProtKB">
        <authorList>
            <consortium name="RefSeq"/>
        </authorList>
    </citation>
    <scope>IDENTIFICATION</scope>
    <source>
        <strain evidence="13">11010-0011.00</strain>
        <tissue evidence="13">Whole body</tissue>
    </source>
</reference>
<comment type="domain">
    <text evidence="10">Subfamily III proteins have a conserved RTxK motif about 40-50 residues from the C-terminus; the threonine may be replaced by serine or cysteine.</text>
</comment>
<dbReference type="Gene3D" id="1.20.930.60">
    <property type="match status" value="1"/>
</dbReference>
<dbReference type="InterPro" id="IPR039763">
    <property type="entry name" value="ARMT1"/>
</dbReference>
<dbReference type="PANTHER" id="PTHR12260:SF6">
    <property type="entry name" value="DAMAGE-CONTROL PHOSPHATASE ARMT1"/>
    <property type="match status" value="1"/>
</dbReference>
<comment type="cofactor">
    <cofactor evidence="10">
        <name>Mn(2+)</name>
        <dbReference type="ChEBI" id="CHEBI:29035"/>
    </cofactor>
    <cofactor evidence="10">
        <name>Ni(2+)</name>
        <dbReference type="ChEBI" id="CHEBI:49786"/>
    </cofactor>
</comment>
<evidence type="ECO:0000256" key="2">
    <source>
        <dbReference type="ARBA" id="ARBA00001326"/>
    </source>
</evidence>
<evidence type="ECO:0000256" key="7">
    <source>
        <dbReference type="ARBA" id="ARBA00023211"/>
    </source>
</evidence>
<evidence type="ECO:0000256" key="10">
    <source>
        <dbReference type="RuleBase" id="RU367030"/>
    </source>
</evidence>
<dbReference type="InterPro" id="IPR002791">
    <property type="entry name" value="ARMT1-like_metal-bd"/>
</dbReference>
<keyword evidence="12" id="KW-1185">Reference proteome</keyword>
<dbReference type="AlphaFoldDB" id="A0A6J2TJF8"/>
<dbReference type="EC" id="3.1.3.-" evidence="10"/>
<evidence type="ECO:0000259" key="11">
    <source>
        <dbReference type="Pfam" id="PF01937"/>
    </source>
</evidence>
<dbReference type="Pfam" id="PF01937">
    <property type="entry name" value="ARMT1-like_dom"/>
    <property type="match status" value="1"/>
</dbReference>
<feature type="domain" description="Damage-control phosphatase ARMT1-like metal-binding" evidence="11">
    <location>
        <begin position="66"/>
        <end position="435"/>
    </location>
</feature>
<keyword evidence="5 10" id="KW-0479">Metal-binding</keyword>
<keyword evidence="4" id="KW-0533">Nickel</keyword>
<name>A0A6J2TJF8_DROLE</name>
<dbReference type="InterPro" id="IPR036075">
    <property type="entry name" value="ARMT-1-like_metal-bd_sf"/>
</dbReference>
<evidence type="ECO:0000313" key="13">
    <source>
        <dbReference type="RefSeq" id="XP_030375147.1"/>
    </source>
</evidence>
<dbReference type="GeneID" id="115624559"/>
<keyword evidence="6 10" id="KW-0378">Hydrolase</keyword>